<dbReference type="Reactome" id="R-CEL-1483166">
    <property type="pathway name" value="Synthesis of PA"/>
</dbReference>
<dbReference type="PROSITE" id="PS00118">
    <property type="entry name" value="PA2_HIS"/>
    <property type="match status" value="1"/>
</dbReference>
<dbReference type="Reactome" id="R-CEL-1482925">
    <property type="pathway name" value="Acyl chain remodelling of PG"/>
</dbReference>
<dbReference type="OMA" id="HDSCYDN"/>
<dbReference type="SUPFAM" id="SSF48619">
    <property type="entry name" value="Phospholipase A2, PLA2"/>
    <property type="match status" value="1"/>
</dbReference>
<dbReference type="UCSC" id="C31H1.5">
    <property type="organism name" value="c. elegans"/>
</dbReference>
<dbReference type="DIP" id="DIP-27177N"/>
<dbReference type="PIR" id="T15727">
    <property type="entry name" value="T15727"/>
</dbReference>
<dbReference type="EMBL" id="BX284604">
    <property type="protein sequence ID" value="CCD64150.1"/>
    <property type="molecule type" value="Genomic_DNA"/>
</dbReference>
<evidence type="ECO:0000313" key="4">
    <source>
        <dbReference type="EMBL" id="CCD64150.1"/>
    </source>
</evidence>
<dbReference type="Proteomes" id="UP000001940">
    <property type="component" value="Chromosome IV"/>
</dbReference>
<dbReference type="PANTHER" id="PTHR34228">
    <property type="entry name" value="PROTEIN CBG09474-RELATED"/>
    <property type="match status" value="1"/>
</dbReference>
<dbReference type="GO" id="GO:0004623">
    <property type="term" value="F:phospholipase A2 activity"/>
    <property type="evidence" value="ECO:0007669"/>
    <property type="project" value="InterPro"/>
</dbReference>
<accession>Q18339</accession>
<dbReference type="Reactome" id="R-CEL-1482839">
    <property type="pathway name" value="Acyl chain remodelling of PE"/>
</dbReference>
<dbReference type="InterPro" id="IPR036444">
    <property type="entry name" value="PLipase_A2_dom_sf"/>
</dbReference>
<feature type="chain" id="PRO_5004186972" evidence="3">
    <location>
        <begin position="17"/>
        <end position="315"/>
    </location>
</feature>
<keyword evidence="2" id="KW-0964">Secreted</keyword>
<comment type="subcellular location">
    <subcellularLocation>
        <location evidence="1">Secreted</location>
    </subcellularLocation>
</comment>
<name>Q18339_CAEEL</name>
<keyword evidence="3" id="KW-0732">Signal</keyword>
<dbReference type="OrthoDB" id="5869656at2759"/>
<evidence type="ECO:0000256" key="1">
    <source>
        <dbReference type="ARBA" id="ARBA00004613"/>
    </source>
</evidence>
<dbReference type="Bgee" id="WBGene00016288">
    <property type="expression patterns" value="Expressed in material anatomical entity and 2 other cell types or tissues"/>
</dbReference>
<dbReference type="RefSeq" id="NP_500864.2">
    <property type="nucleotide sequence ID" value="NM_068463.4"/>
</dbReference>
<organism evidence="4 5">
    <name type="scientific">Caenorhabditis elegans</name>
    <dbReference type="NCBI Taxonomy" id="6239"/>
    <lineage>
        <taxon>Eukaryota</taxon>
        <taxon>Metazoa</taxon>
        <taxon>Ecdysozoa</taxon>
        <taxon>Nematoda</taxon>
        <taxon>Chromadorea</taxon>
        <taxon>Rhabditida</taxon>
        <taxon>Rhabditina</taxon>
        <taxon>Rhabditomorpha</taxon>
        <taxon>Rhabditoidea</taxon>
        <taxon>Rhabditidae</taxon>
        <taxon>Peloderinae</taxon>
        <taxon>Caenorhabditis</taxon>
    </lineage>
</organism>
<dbReference type="AlphaFoldDB" id="Q18339"/>
<evidence type="ECO:0000313" key="6">
    <source>
        <dbReference type="WormBase" id="C31H1.5"/>
    </source>
</evidence>
<dbReference type="InParanoid" id="Q18339"/>
<dbReference type="CTD" id="183097"/>
<dbReference type="AGR" id="WB:WBGene00016288"/>
<feature type="signal peptide" evidence="3">
    <location>
        <begin position="1"/>
        <end position="16"/>
    </location>
</feature>
<keyword evidence="7" id="KW-1267">Proteomics identification</keyword>
<dbReference type="InterPro" id="IPR033113">
    <property type="entry name" value="PLA2_histidine"/>
</dbReference>
<evidence type="ECO:0000256" key="3">
    <source>
        <dbReference type="SAM" id="SignalP"/>
    </source>
</evidence>
<dbReference type="InterPro" id="IPR053322">
    <property type="entry name" value="PLA2-like"/>
</dbReference>
<dbReference type="eggNOG" id="ENOG502THI0">
    <property type="taxonomic scope" value="Eukaryota"/>
</dbReference>
<dbReference type="Reactome" id="R-CEL-1482801">
    <property type="pathway name" value="Acyl chain remodelling of PS"/>
</dbReference>
<dbReference type="FunCoup" id="Q18339">
    <property type="interactions" value="45"/>
</dbReference>
<reference evidence="4 5" key="1">
    <citation type="journal article" date="1998" name="Science">
        <title>Genome sequence of the nematode C. elegans: a platform for investigating biology.</title>
        <authorList>
            <consortium name="The C. elegans sequencing consortium"/>
            <person name="Sulson J.E."/>
            <person name="Waterston R."/>
        </authorList>
    </citation>
    <scope>NUCLEOTIDE SEQUENCE [LARGE SCALE GENOMIC DNA]</scope>
    <source>
        <strain evidence="4 5">Bristol N2</strain>
    </source>
</reference>
<dbReference type="GeneID" id="183097"/>
<dbReference type="PaxDb" id="6239-C31H1.5"/>
<gene>
    <name evidence="4 6" type="ORF">C31H1.5</name>
    <name evidence="4" type="ORF">CELE_C31H1.5</name>
</gene>
<dbReference type="Reactome" id="R-CEL-1482788">
    <property type="pathway name" value="Acyl chain remodelling of PC"/>
</dbReference>
<dbReference type="GO" id="GO:0050482">
    <property type="term" value="P:arachidonate secretion"/>
    <property type="evidence" value="ECO:0007669"/>
    <property type="project" value="InterPro"/>
</dbReference>
<keyword evidence="5" id="KW-1185">Reference proteome</keyword>
<evidence type="ECO:0000313" key="5">
    <source>
        <dbReference type="Proteomes" id="UP000001940"/>
    </source>
</evidence>
<proteinExistence type="evidence at protein level"/>
<dbReference type="PeptideAtlas" id="Q18339"/>
<dbReference type="GO" id="GO:0005576">
    <property type="term" value="C:extracellular region"/>
    <property type="evidence" value="ECO:0007669"/>
    <property type="project" value="UniProtKB-SubCell"/>
</dbReference>
<protein>
    <submittedName>
        <fullName evidence="4">Phospholipase A(2)</fullName>
    </submittedName>
</protein>
<sequence>MLFTLPLLLLLHSVIAFSTPEVQHRSKRFQLPGQQTINPEAWFCGASRFQWKISHEVISQTCDEKAIELNHCCAVHDSCYDNIAQTQEGCDNKFCNCLRNAMTSTKDRYFMCADFVTDAACSLVRKFGHEHYGTRTPDNRELTAFHPATNQTANREYNRLYKSCLGFRKPLISCAYSHLVCTLKMRPLDRYDQSYIQCREDLINCLEDTTSFLKMRENKECSNQLDIALYAIKHDAKLSGLPFYLHYKEDTTTTSTTDTTTTISTTKNTTVTQKPKTNTTNSTVTIEETTLEEKTIATGNHTEMDEFGVYIESEN</sequence>
<dbReference type="KEGG" id="cel:CELE_C31H1.5"/>
<dbReference type="WormBase" id="C31H1.5">
    <property type="protein sequence ID" value="CE34723"/>
    <property type="gene ID" value="WBGene00016288"/>
</dbReference>
<dbReference type="STRING" id="6239.C31H1.5.1"/>
<evidence type="ECO:0007829" key="7">
    <source>
        <dbReference type="PeptideAtlas" id="Q18339"/>
    </source>
</evidence>
<dbReference type="Reactome" id="R-CEL-1482922">
    <property type="pathway name" value="Acyl chain remodelling of PI"/>
</dbReference>
<dbReference type="GO" id="GO:0006644">
    <property type="term" value="P:phospholipid metabolic process"/>
    <property type="evidence" value="ECO:0007669"/>
    <property type="project" value="InterPro"/>
</dbReference>
<evidence type="ECO:0000256" key="2">
    <source>
        <dbReference type="ARBA" id="ARBA00022525"/>
    </source>
</evidence>
<dbReference type="HOGENOM" id="CLU_883480_0_0_1"/>